<accession>A0A0F5JNS3</accession>
<dbReference type="SUPFAM" id="SSF53335">
    <property type="entry name" value="S-adenosyl-L-methionine-dependent methyltransferases"/>
    <property type="match status" value="1"/>
</dbReference>
<proteinExistence type="predicted"/>
<organism evidence="2 3">
    <name type="scientific">Parabacteroides gordonii MS-1 = DSM 23371</name>
    <dbReference type="NCBI Taxonomy" id="1203610"/>
    <lineage>
        <taxon>Bacteria</taxon>
        <taxon>Pseudomonadati</taxon>
        <taxon>Bacteroidota</taxon>
        <taxon>Bacteroidia</taxon>
        <taxon>Bacteroidales</taxon>
        <taxon>Tannerellaceae</taxon>
        <taxon>Parabacteroides</taxon>
    </lineage>
</organism>
<dbReference type="Proteomes" id="UP000033035">
    <property type="component" value="Unassembled WGS sequence"/>
</dbReference>
<dbReference type="Gene3D" id="3.40.50.150">
    <property type="entry name" value="Vaccinia Virus protein VP39"/>
    <property type="match status" value="1"/>
</dbReference>
<dbReference type="InterPro" id="IPR013216">
    <property type="entry name" value="Methyltransf_11"/>
</dbReference>
<name>A0A0F5JNS3_9BACT</name>
<dbReference type="PATRIC" id="fig|1203610.3.peg.802"/>
<sequence>MQISLLTPDKDPMGAAIADYYANGKATKLRVFSSMFDEDEIPVKQLFRNFDEMPEAEREALRISTGKILDVGAGSGCHSLALQEMGKEVKAIDISPLSIETMQKRGVKDVALQNFFSQQFTGSFDTILLLMNGSGIVGRIANLPIFFQTIKRLLAPGGCVLMDSSDLRYLFEDEDGNLDIDPEDDYYGEVDFRMQYKNIKGDSFDWLYIDFQTLSLHAANNGFKAEMIKEGEHFDYLAKIHRI</sequence>
<dbReference type="Pfam" id="PF08241">
    <property type="entry name" value="Methyltransf_11"/>
    <property type="match status" value="1"/>
</dbReference>
<reference evidence="2 3" key="1">
    <citation type="submission" date="2013-04" db="EMBL/GenBank/DDBJ databases">
        <title>The Genome Sequence of Parabacteroides gordonii DSM 23371.</title>
        <authorList>
            <consortium name="The Broad Institute Genomics Platform"/>
            <person name="Earl A."/>
            <person name="Ward D."/>
            <person name="Feldgarden M."/>
            <person name="Gevers D."/>
            <person name="Martens E."/>
            <person name="Sakamoto M."/>
            <person name="Benno Y."/>
            <person name="Suzuki N."/>
            <person name="Matsunaga N."/>
            <person name="Koshihara K."/>
            <person name="Seki M."/>
            <person name="Komiya H."/>
            <person name="Walker B."/>
            <person name="Young S."/>
            <person name="Zeng Q."/>
            <person name="Gargeya S."/>
            <person name="Fitzgerald M."/>
            <person name="Haas B."/>
            <person name="Abouelleil A."/>
            <person name="Allen A.W."/>
            <person name="Alvarado L."/>
            <person name="Arachchi H.M."/>
            <person name="Berlin A.M."/>
            <person name="Chapman S.B."/>
            <person name="Gainer-Dewar J."/>
            <person name="Goldberg J."/>
            <person name="Griggs A."/>
            <person name="Gujja S."/>
            <person name="Hansen M."/>
            <person name="Howarth C."/>
            <person name="Imamovic A."/>
            <person name="Ireland A."/>
            <person name="Larimer J."/>
            <person name="McCowan C."/>
            <person name="Murphy C."/>
            <person name="Pearson M."/>
            <person name="Poon T.W."/>
            <person name="Priest M."/>
            <person name="Roberts A."/>
            <person name="Saif S."/>
            <person name="Shea T."/>
            <person name="Sisk P."/>
            <person name="Sykes S."/>
            <person name="Wortman J."/>
            <person name="Nusbaum C."/>
            <person name="Birren B."/>
        </authorList>
    </citation>
    <scope>NUCLEOTIDE SEQUENCE [LARGE SCALE GENOMIC DNA]</scope>
    <source>
        <strain evidence="2 3">MS-1</strain>
    </source>
</reference>
<evidence type="ECO:0000259" key="1">
    <source>
        <dbReference type="Pfam" id="PF08241"/>
    </source>
</evidence>
<feature type="domain" description="Methyltransferase type 11" evidence="1">
    <location>
        <begin position="69"/>
        <end position="161"/>
    </location>
</feature>
<dbReference type="GO" id="GO:0008757">
    <property type="term" value="F:S-adenosylmethionine-dependent methyltransferase activity"/>
    <property type="evidence" value="ECO:0007669"/>
    <property type="project" value="InterPro"/>
</dbReference>
<comment type="caution">
    <text evidence="2">The sequence shown here is derived from an EMBL/GenBank/DDBJ whole genome shotgun (WGS) entry which is preliminary data.</text>
</comment>
<keyword evidence="3" id="KW-1185">Reference proteome</keyword>
<evidence type="ECO:0000313" key="3">
    <source>
        <dbReference type="Proteomes" id="UP000033035"/>
    </source>
</evidence>
<dbReference type="AlphaFoldDB" id="A0A0F5JNS3"/>
<dbReference type="RefSeq" id="WP_028727031.1">
    <property type="nucleotide sequence ID" value="NZ_AUAE01000011.1"/>
</dbReference>
<dbReference type="CDD" id="cd02440">
    <property type="entry name" value="AdoMet_MTases"/>
    <property type="match status" value="1"/>
</dbReference>
<dbReference type="EMBL" id="AQHW01000005">
    <property type="protein sequence ID" value="KKB59240.1"/>
    <property type="molecule type" value="Genomic_DNA"/>
</dbReference>
<dbReference type="HOGENOM" id="CLU_071501_0_0_10"/>
<gene>
    <name evidence="2" type="ORF">HMPREF1536_00780</name>
</gene>
<dbReference type="STRING" id="1203610.HMPREF1536_00780"/>
<protein>
    <recommendedName>
        <fullName evidence="1">Methyltransferase type 11 domain-containing protein</fullName>
    </recommendedName>
</protein>
<dbReference type="InterPro" id="IPR029063">
    <property type="entry name" value="SAM-dependent_MTases_sf"/>
</dbReference>
<evidence type="ECO:0000313" key="2">
    <source>
        <dbReference type="EMBL" id="KKB59240.1"/>
    </source>
</evidence>